<dbReference type="Gene3D" id="2.60.40.150">
    <property type="entry name" value="C2 domain"/>
    <property type="match status" value="1"/>
</dbReference>
<dbReference type="EC" id="3.1.4.11" evidence="3 9"/>
<dbReference type="SMART" id="SM00148">
    <property type="entry name" value="PLCXc"/>
    <property type="match status" value="1"/>
</dbReference>
<dbReference type="GO" id="GO:0006950">
    <property type="term" value="P:response to stress"/>
    <property type="evidence" value="ECO:0007669"/>
    <property type="project" value="UniProtKB-ARBA"/>
</dbReference>
<keyword evidence="4" id="KW-1003">Cell membrane</keyword>
<comment type="catalytic activity">
    <reaction evidence="1 9">
        <text>a 1,2-diacyl-sn-glycero-3-phospho-(1D-myo-inositol-4,5-bisphosphate) + H2O = 1D-myo-inositol 1,4,5-trisphosphate + a 1,2-diacyl-sn-glycerol + H(+)</text>
        <dbReference type="Rhea" id="RHEA:33179"/>
        <dbReference type="ChEBI" id="CHEBI:15377"/>
        <dbReference type="ChEBI" id="CHEBI:15378"/>
        <dbReference type="ChEBI" id="CHEBI:17815"/>
        <dbReference type="ChEBI" id="CHEBI:58456"/>
        <dbReference type="ChEBI" id="CHEBI:203600"/>
        <dbReference type="EC" id="3.1.4.11"/>
    </reaction>
</comment>
<keyword evidence="14" id="KW-1185">Reference proteome</keyword>
<reference evidence="13 14" key="1">
    <citation type="submission" date="2024-02" db="EMBL/GenBank/DDBJ databases">
        <title>High-quality chromosome-scale genome assembly of Pensacola bahiagrass (Paspalum notatum Flugge var. saurae).</title>
        <authorList>
            <person name="Vega J.M."/>
            <person name="Podio M."/>
            <person name="Orjuela J."/>
            <person name="Siena L.A."/>
            <person name="Pessino S.C."/>
            <person name="Combes M.C."/>
            <person name="Mariac C."/>
            <person name="Albertini E."/>
            <person name="Pupilli F."/>
            <person name="Ortiz J.P.A."/>
            <person name="Leblanc O."/>
        </authorList>
    </citation>
    <scope>NUCLEOTIDE SEQUENCE [LARGE SCALE GENOMIC DNA]</scope>
    <source>
        <strain evidence="13">R1</strain>
        <tissue evidence="13">Leaf</tissue>
    </source>
</reference>
<protein>
    <recommendedName>
        <fullName evidence="3 9">Phosphoinositide phospholipase C</fullName>
        <ecNumber evidence="3 9">3.1.4.11</ecNumber>
    </recommendedName>
</protein>
<dbReference type="PROSITE" id="PS50008">
    <property type="entry name" value="PIPLC_Y_DOMAIN"/>
    <property type="match status" value="1"/>
</dbReference>
<gene>
    <name evidence="13" type="ORF">U9M48_023330</name>
</gene>
<dbReference type="Pfam" id="PF00388">
    <property type="entry name" value="PI-PLC-X"/>
    <property type="match status" value="1"/>
</dbReference>
<feature type="compositionally biased region" description="Acidic residues" evidence="10">
    <location>
        <begin position="292"/>
        <end position="314"/>
    </location>
</feature>
<evidence type="ECO:0000313" key="14">
    <source>
        <dbReference type="Proteomes" id="UP001341281"/>
    </source>
</evidence>
<evidence type="ECO:0000256" key="5">
    <source>
        <dbReference type="ARBA" id="ARBA00022801"/>
    </source>
</evidence>
<dbReference type="GO" id="GO:0048015">
    <property type="term" value="P:phosphatidylinositol-mediated signaling"/>
    <property type="evidence" value="ECO:0007669"/>
    <property type="project" value="TreeGrafter"/>
</dbReference>
<organism evidence="13 14">
    <name type="scientific">Paspalum notatum var. saurae</name>
    <dbReference type="NCBI Taxonomy" id="547442"/>
    <lineage>
        <taxon>Eukaryota</taxon>
        <taxon>Viridiplantae</taxon>
        <taxon>Streptophyta</taxon>
        <taxon>Embryophyta</taxon>
        <taxon>Tracheophyta</taxon>
        <taxon>Spermatophyta</taxon>
        <taxon>Magnoliopsida</taxon>
        <taxon>Liliopsida</taxon>
        <taxon>Poales</taxon>
        <taxon>Poaceae</taxon>
        <taxon>PACMAD clade</taxon>
        <taxon>Panicoideae</taxon>
        <taxon>Andropogonodae</taxon>
        <taxon>Paspaleae</taxon>
        <taxon>Paspalinae</taxon>
        <taxon>Paspalum</taxon>
    </lineage>
</organism>
<evidence type="ECO:0000256" key="1">
    <source>
        <dbReference type="ARBA" id="ARBA00001195"/>
    </source>
</evidence>
<sequence>MGSSYKYKYCMCFTRKFRSPDAQPPPDVRAAHLSFASDAAAHGLRRFVSQHQGESPADVDRILAMLSGGHGHGLARRLVTRSPAPSIPTLDDFFAFLFSPDLNPPIAHQVHQDMSAPFSHYFVFTGHNSYLTGNQLNSDSSDIPIIKALQRGVRVIELDMWPNSSKNNVDILHGGTLTAPVEMIRCLKSIKEYAFCASNYPLVITLEDHLTPDLQAKVAMMLTETFGDLLFVPSSDPMKEFPSPEALMKRIIISTKPPQEYKEFLKAEDNQNGCGNIADLPDQGSLRRIDSNADESDGKDELDEQDEEDSDEDDPKFQQDTACEYRKLITIQAGKPKGHLRDALKVDPDKVRRLSLSETQLAKATTSHGAQVVRFTQKNILRVYPKGTRVNSSNYDPMNAWSHGAQMVAFNMQGHDKALRLMQGFFRANGGCGYVKKPGFLLTMGPNGEVFDPKASLPVKKTLKVATMPKQVKVYMGDGWRMDFSKTHFDAFSPPDFYTRVGIAGVKADSVMKKTRVIEDQWVPVWDEEFTFPLTVPEMALLRVEVQEYDMSEKHDFGGQTVLPVWELKQGIRAVPLHDRKGVRYKSVRLLMRFDFV</sequence>
<feature type="domain" description="C2" evidence="11">
    <location>
        <begin position="449"/>
        <end position="579"/>
    </location>
</feature>
<proteinExistence type="predicted"/>
<dbReference type="CDD" id="cd00275">
    <property type="entry name" value="C2_PLC_like"/>
    <property type="match status" value="1"/>
</dbReference>
<dbReference type="SMART" id="SM00239">
    <property type="entry name" value="C2"/>
    <property type="match status" value="1"/>
</dbReference>
<evidence type="ECO:0000256" key="7">
    <source>
        <dbReference type="ARBA" id="ARBA00023136"/>
    </source>
</evidence>
<dbReference type="InterPro" id="IPR000008">
    <property type="entry name" value="C2_dom"/>
</dbReference>
<feature type="region of interest" description="Disordered" evidence="10">
    <location>
        <begin position="272"/>
        <end position="318"/>
    </location>
</feature>
<dbReference type="Proteomes" id="UP001341281">
    <property type="component" value="Chromosome 05"/>
</dbReference>
<dbReference type="PROSITE" id="PS50007">
    <property type="entry name" value="PIPLC_X_DOMAIN"/>
    <property type="match status" value="1"/>
</dbReference>
<dbReference type="SMART" id="SM00149">
    <property type="entry name" value="PLCYc"/>
    <property type="match status" value="1"/>
</dbReference>
<keyword evidence="7" id="KW-0472">Membrane</keyword>
<dbReference type="EMBL" id="CP144749">
    <property type="protein sequence ID" value="WVZ75256.1"/>
    <property type="molecule type" value="Genomic_DNA"/>
</dbReference>
<dbReference type="PROSITE" id="PS50004">
    <property type="entry name" value="C2"/>
    <property type="match status" value="1"/>
</dbReference>
<evidence type="ECO:0000256" key="2">
    <source>
        <dbReference type="ARBA" id="ARBA00004202"/>
    </source>
</evidence>
<dbReference type="PRINTS" id="PR00390">
    <property type="entry name" value="PHPHLIPASEC"/>
</dbReference>
<dbReference type="GO" id="GO:0004435">
    <property type="term" value="F:phosphatidylinositol-4,5-bisphosphate phospholipase C activity"/>
    <property type="evidence" value="ECO:0007669"/>
    <property type="project" value="UniProtKB-EC"/>
</dbReference>
<dbReference type="SUPFAM" id="SSF51695">
    <property type="entry name" value="PLC-like phosphodiesterases"/>
    <property type="match status" value="1"/>
</dbReference>
<evidence type="ECO:0000313" key="13">
    <source>
        <dbReference type="EMBL" id="WVZ75256.1"/>
    </source>
</evidence>
<evidence type="ECO:0000256" key="10">
    <source>
        <dbReference type="SAM" id="MobiDB-lite"/>
    </source>
</evidence>
<evidence type="ECO:0000256" key="3">
    <source>
        <dbReference type="ARBA" id="ARBA00012368"/>
    </source>
</evidence>
<evidence type="ECO:0000259" key="11">
    <source>
        <dbReference type="PROSITE" id="PS50004"/>
    </source>
</evidence>
<dbReference type="Pfam" id="PF00168">
    <property type="entry name" value="C2"/>
    <property type="match status" value="1"/>
</dbReference>
<evidence type="ECO:0000256" key="6">
    <source>
        <dbReference type="ARBA" id="ARBA00022963"/>
    </source>
</evidence>
<dbReference type="InterPro" id="IPR001711">
    <property type="entry name" value="PLipase_C_Pinositol-sp_Y"/>
</dbReference>
<evidence type="ECO:0000256" key="8">
    <source>
        <dbReference type="ARBA" id="ARBA00023224"/>
    </source>
</evidence>
<dbReference type="InterPro" id="IPR035892">
    <property type="entry name" value="C2_domain_sf"/>
</dbReference>
<keyword evidence="6 9" id="KW-0442">Lipid degradation</keyword>
<dbReference type="InterPro" id="IPR000909">
    <property type="entry name" value="PLipase_C_PInositol-sp_X_dom"/>
</dbReference>
<dbReference type="Gene3D" id="3.20.20.190">
    <property type="entry name" value="Phosphatidylinositol (PI) phosphodiesterase"/>
    <property type="match status" value="1"/>
</dbReference>
<dbReference type="PANTHER" id="PTHR10336">
    <property type="entry name" value="PHOSPHOINOSITIDE-SPECIFIC PHOSPHOLIPASE C FAMILY PROTEIN"/>
    <property type="match status" value="1"/>
</dbReference>
<keyword evidence="9" id="KW-0443">Lipid metabolism</keyword>
<evidence type="ECO:0000259" key="12">
    <source>
        <dbReference type="PROSITE" id="PS50008"/>
    </source>
</evidence>
<evidence type="ECO:0000256" key="4">
    <source>
        <dbReference type="ARBA" id="ARBA00022475"/>
    </source>
</evidence>
<accession>A0AAQ3TLH6</accession>
<dbReference type="GO" id="GO:0051209">
    <property type="term" value="P:release of sequestered calcium ion into cytosol"/>
    <property type="evidence" value="ECO:0007669"/>
    <property type="project" value="TreeGrafter"/>
</dbReference>
<dbReference type="FunFam" id="2.60.40.150:FF:000060">
    <property type="entry name" value="Phosphoinositide phospholipase C"/>
    <property type="match status" value="1"/>
</dbReference>
<keyword evidence="5 9" id="KW-0378">Hydrolase</keyword>
<dbReference type="Pfam" id="PF00387">
    <property type="entry name" value="PI-PLC-Y"/>
    <property type="match status" value="1"/>
</dbReference>
<dbReference type="InterPro" id="IPR001192">
    <property type="entry name" value="PI-PLC_fam"/>
</dbReference>
<dbReference type="AlphaFoldDB" id="A0AAQ3TLH6"/>
<evidence type="ECO:0000256" key="9">
    <source>
        <dbReference type="RuleBase" id="RU361133"/>
    </source>
</evidence>
<dbReference type="PANTHER" id="PTHR10336:SF204">
    <property type="entry name" value="PHOSPHOINOSITIDE PHOSPHOLIPASE C 4-RELATED"/>
    <property type="match status" value="1"/>
</dbReference>
<dbReference type="InterPro" id="IPR017946">
    <property type="entry name" value="PLC-like_Pdiesterase_TIM-brl"/>
</dbReference>
<dbReference type="SUPFAM" id="SSF49562">
    <property type="entry name" value="C2 domain (Calcium/lipid-binding domain, CaLB)"/>
    <property type="match status" value="1"/>
</dbReference>
<keyword evidence="8" id="KW-0807">Transducer</keyword>
<feature type="domain" description="PI-PLC Y-box" evidence="12">
    <location>
        <begin position="355"/>
        <end position="441"/>
    </location>
</feature>
<comment type="subcellular location">
    <subcellularLocation>
        <location evidence="2">Cell membrane</location>
        <topology evidence="2">Peripheral membrane protein</topology>
    </subcellularLocation>
</comment>
<name>A0AAQ3TLH6_PASNO</name>
<dbReference type="GO" id="GO:0005886">
    <property type="term" value="C:plasma membrane"/>
    <property type="evidence" value="ECO:0007669"/>
    <property type="project" value="UniProtKB-SubCell"/>
</dbReference>
<dbReference type="GO" id="GO:0016042">
    <property type="term" value="P:lipid catabolic process"/>
    <property type="evidence" value="ECO:0007669"/>
    <property type="project" value="UniProtKB-KW"/>
</dbReference>